<reference evidence="3" key="1">
    <citation type="submission" date="2014-02" db="EMBL/GenBank/DDBJ databases">
        <title>Expanding our view of genomic diversity in Candidatus Accumulibacter clades.</title>
        <authorList>
            <person name="Skennerton C.T."/>
            <person name="Barr J.J."/>
            <person name="Slater F.R."/>
            <person name="Bond P.L."/>
            <person name="Tyson G.W."/>
        </authorList>
    </citation>
    <scope>NUCLEOTIDE SEQUENCE [LARGE SCALE GENOMIC DNA]</scope>
</reference>
<sequence>MKIRPIHLALLGLLAGMPHAHAIPLSLAVGADTSASDNGWGGGTSKADLVDNMASYYDTWAHGLAAWYNIGNFHVVLDFQRQITFNNVVAWWHRDVNGAAVPNIVDLQIWNDTLLAWDTVFSTTNAVASLGPYDDPTTWTSRPTSFAFQAVTTDRLRMVYDTNEIYQRSREHAWLHEVAVYNLNAAPEPTSIVLFGAGLFGLAWTKRRRDPQSARR</sequence>
<evidence type="ECO:0000313" key="4">
    <source>
        <dbReference type="Proteomes" id="UP000020218"/>
    </source>
</evidence>
<name>A0A011M7V6_9PROT</name>
<proteinExistence type="predicted"/>
<feature type="signal peptide" evidence="1">
    <location>
        <begin position="1"/>
        <end position="22"/>
    </location>
</feature>
<comment type="caution">
    <text evidence="3">The sequence shown here is derived from an EMBL/GenBank/DDBJ whole genome shotgun (WGS) entry which is preliminary data.</text>
</comment>
<feature type="chain" id="PRO_5001460870" evidence="1">
    <location>
        <begin position="23"/>
        <end position="216"/>
    </location>
</feature>
<evidence type="ECO:0000259" key="2">
    <source>
        <dbReference type="Pfam" id="PF07589"/>
    </source>
</evidence>
<dbReference type="EMBL" id="JFAX01000019">
    <property type="protein sequence ID" value="EXI65773.1"/>
    <property type="molecule type" value="Genomic_DNA"/>
</dbReference>
<dbReference type="NCBIfam" id="TIGR02595">
    <property type="entry name" value="PEP_CTERM"/>
    <property type="match status" value="1"/>
</dbReference>
<dbReference type="Pfam" id="PF07589">
    <property type="entry name" value="PEP-CTERM"/>
    <property type="match status" value="1"/>
</dbReference>
<evidence type="ECO:0000256" key="1">
    <source>
        <dbReference type="SAM" id="SignalP"/>
    </source>
</evidence>
<feature type="domain" description="Ice-binding protein C-terminal" evidence="2">
    <location>
        <begin position="185"/>
        <end position="208"/>
    </location>
</feature>
<dbReference type="Proteomes" id="UP000020218">
    <property type="component" value="Unassembled WGS sequence"/>
</dbReference>
<dbReference type="Gene3D" id="2.60.120.260">
    <property type="entry name" value="Galactose-binding domain-like"/>
    <property type="match status" value="1"/>
</dbReference>
<dbReference type="AlphaFoldDB" id="A0A011M7V6"/>
<gene>
    <name evidence="3" type="ORF">AW08_02985</name>
</gene>
<keyword evidence="4" id="KW-1185">Reference proteome</keyword>
<dbReference type="PATRIC" id="fig|1454001.3.peg.3031"/>
<protein>
    <submittedName>
        <fullName evidence="3">PEP-CTERM motif protein</fullName>
    </submittedName>
</protein>
<accession>A0A011M7V6</accession>
<organism evidence="3 4">
    <name type="scientific">Candidatus Accumulibacter adjunctus</name>
    <dbReference type="NCBI Taxonomy" id="1454001"/>
    <lineage>
        <taxon>Bacteria</taxon>
        <taxon>Pseudomonadati</taxon>
        <taxon>Pseudomonadota</taxon>
        <taxon>Betaproteobacteria</taxon>
        <taxon>Candidatus Accumulibacter</taxon>
    </lineage>
</organism>
<dbReference type="InterPro" id="IPR013424">
    <property type="entry name" value="Ice-binding_C"/>
</dbReference>
<keyword evidence="1" id="KW-0732">Signal</keyword>
<evidence type="ECO:0000313" key="3">
    <source>
        <dbReference type="EMBL" id="EXI65773.1"/>
    </source>
</evidence>